<dbReference type="GO" id="GO:0034040">
    <property type="term" value="F:ATPase-coupled lipid transmembrane transporter activity"/>
    <property type="evidence" value="ECO:0007669"/>
    <property type="project" value="TreeGrafter"/>
</dbReference>
<dbReference type="SMART" id="SM00382">
    <property type="entry name" value="AAA"/>
    <property type="match status" value="1"/>
</dbReference>
<keyword evidence="4 10" id="KW-0812">Transmembrane</keyword>
<keyword evidence="6" id="KW-0788">Thiol protease</keyword>
<evidence type="ECO:0000313" key="14">
    <source>
        <dbReference type="Proteomes" id="UP000003100"/>
    </source>
</evidence>
<dbReference type="InterPro" id="IPR022515">
    <property type="entry name" value="NHPM_micro_ABC2"/>
</dbReference>
<dbReference type="InterPro" id="IPR017871">
    <property type="entry name" value="ABC_transporter-like_CS"/>
</dbReference>
<dbReference type="PANTHER" id="PTHR24221:SF654">
    <property type="entry name" value="ATP-BINDING CASSETTE SUB-FAMILY B MEMBER 6"/>
    <property type="match status" value="1"/>
</dbReference>
<evidence type="ECO:0000256" key="2">
    <source>
        <dbReference type="ARBA" id="ARBA00022448"/>
    </source>
</evidence>
<feature type="transmembrane region" description="Helical" evidence="10">
    <location>
        <begin position="520"/>
        <end position="542"/>
    </location>
</feature>
<feature type="transmembrane region" description="Helical" evidence="10">
    <location>
        <begin position="443"/>
        <end position="460"/>
    </location>
</feature>
<dbReference type="PATRIC" id="fig|476272.21.peg.2330"/>
<dbReference type="InterPro" id="IPR027417">
    <property type="entry name" value="P-loop_NTPase"/>
</dbReference>
<reference evidence="13 14" key="1">
    <citation type="submission" date="2009-01" db="EMBL/GenBank/DDBJ databases">
        <authorList>
            <person name="Fulton L."/>
            <person name="Clifton S."/>
            <person name="Fulton B."/>
            <person name="Xu J."/>
            <person name="Minx P."/>
            <person name="Pepin K.H."/>
            <person name="Johnson M."/>
            <person name="Bhonagiri V."/>
            <person name="Nash W.E."/>
            <person name="Mardis E.R."/>
            <person name="Wilson R.K."/>
        </authorList>
    </citation>
    <scope>NUCLEOTIDE SEQUENCE [LARGE SCALE GENOMIC DNA]</scope>
    <source>
        <strain evidence="14">DSM 10507 / JCM 14656 / S5a33</strain>
    </source>
</reference>
<dbReference type="PROSITE" id="PS00211">
    <property type="entry name" value="ABC_TRANSPORTER_1"/>
    <property type="match status" value="1"/>
</dbReference>
<dbReference type="eggNOG" id="COG2274">
    <property type="taxonomic scope" value="Bacteria"/>
</dbReference>
<dbReference type="SUPFAM" id="SSF52540">
    <property type="entry name" value="P-loop containing nucleoside triphosphate hydrolases"/>
    <property type="match status" value="1"/>
</dbReference>
<proteinExistence type="predicted"/>
<evidence type="ECO:0000256" key="3">
    <source>
        <dbReference type="ARBA" id="ARBA00022475"/>
    </source>
</evidence>
<name>C0CJI6_BLAHS</name>
<evidence type="ECO:0000256" key="1">
    <source>
        <dbReference type="ARBA" id="ARBA00004651"/>
    </source>
</evidence>
<dbReference type="Gene3D" id="3.40.50.300">
    <property type="entry name" value="P-loop containing nucleotide triphosphate hydrolases"/>
    <property type="match status" value="1"/>
</dbReference>
<evidence type="ECO:0000256" key="8">
    <source>
        <dbReference type="ARBA" id="ARBA00022989"/>
    </source>
</evidence>
<dbReference type="RefSeq" id="WP_005946686.1">
    <property type="nucleotide sequence ID" value="NZ_CP136423.1"/>
</dbReference>
<keyword evidence="14" id="KW-1185">Reference proteome</keyword>
<dbReference type="GO" id="GO:0005886">
    <property type="term" value="C:plasma membrane"/>
    <property type="evidence" value="ECO:0007669"/>
    <property type="project" value="UniProtKB-SubCell"/>
</dbReference>
<reference evidence="13 14" key="2">
    <citation type="submission" date="2009-02" db="EMBL/GenBank/DDBJ databases">
        <title>Draft genome sequence of Blautia hydrogenotrophica DSM 10507 (Ruminococcus hydrogenotrophicus DSM 10507).</title>
        <authorList>
            <person name="Sudarsanam P."/>
            <person name="Ley R."/>
            <person name="Guruge J."/>
            <person name="Turnbaugh P.J."/>
            <person name="Mahowald M."/>
            <person name="Liep D."/>
            <person name="Gordon J."/>
        </authorList>
    </citation>
    <scope>NUCLEOTIDE SEQUENCE [LARGE SCALE GENOMIC DNA]</scope>
    <source>
        <strain evidence="14">DSM 10507 / JCM 14656 / S5a33</strain>
    </source>
</reference>
<dbReference type="InterPro" id="IPR003593">
    <property type="entry name" value="AAA+_ATPase"/>
</dbReference>
<dbReference type="GO" id="GO:0016887">
    <property type="term" value="F:ATP hydrolysis activity"/>
    <property type="evidence" value="ECO:0007669"/>
    <property type="project" value="InterPro"/>
</dbReference>
<evidence type="ECO:0000256" key="5">
    <source>
        <dbReference type="ARBA" id="ARBA00022741"/>
    </source>
</evidence>
<evidence type="ECO:0000259" key="12">
    <source>
        <dbReference type="PROSITE" id="PS50929"/>
    </source>
</evidence>
<dbReference type="InterPro" id="IPR039421">
    <property type="entry name" value="Type_1_exporter"/>
</dbReference>
<dbReference type="GeneID" id="86820131"/>
<accession>C0CJI6</accession>
<dbReference type="GO" id="GO:0140359">
    <property type="term" value="F:ABC-type transporter activity"/>
    <property type="evidence" value="ECO:0007669"/>
    <property type="project" value="InterPro"/>
</dbReference>
<evidence type="ECO:0000313" key="13">
    <source>
        <dbReference type="EMBL" id="EEG50096.1"/>
    </source>
</evidence>
<feature type="transmembrane region" description="Helical" evidence="10">
    <location>
        <begin position="338"/>
        <end position="358"/>
    </location>
</feature>
<dbReference type="SUPFAM" id="SSF90123">
    <property type="entry name" value="ABC transporter transmembrane region"/>
    <property type="match status" value="1"/>
</dbReference>
<dbReference type="PANTHER" id="PTHR24221">
    <property type="entry name" value="ATP-BINDING CASSETTE SUB-FAMILY B"/>
    <property type="match status" value="1"/>
</dbReference>
<dbReference type="PROSITE" id="PS50893">
    <property type="entry name" value="ABC_TRANSPORTER_2"/>
    <property type="match status" value="1"/>
</dbReference>
<dbReference type="AlphaFoldDB" id="C0CJI6"/>
<evidence type="ECO:0000256" key="6">
    <source>
        <dbReference type="ARBA" id="ARBA00022807"/>
    </source>
</evidence>
<evidence type="ECO:0000256" key="9">
    <source>
        <dbReference type="ARBA" id="ARBA00023136"/>
    </source>
</evidence>
<organism evidence="13 14">
    <name type="scientific">Blautia hydrogenotrophica (strain DSM 10507 / JCM 14656 / S5a33)</name>
    <name type="common">Ruminococcus hydrogenotrophicus</name>
    <dbReference type="NCBI Taxonomy" id="476272"/>
    <lineage>
        <taxon>Bacteria</taxon>
        <taxon>Bacillati</taxon>
        <taxon>Bacillota</taxon>
        <taxon>Clostridia</taxon>
        <taxon>Lachnospirales</taxon>
        <taxon>Lachnospiraceae</taxon>
        <taxon>Blautia</taxon>
    </lineage>
</organism>
<feature type="domain" description="ABC transporter" evidence="11">
    <location>
        <begin position="613"/>
        <end position="846"/>
    </location>
</feature>
<dbReference type="Proteomes" id="UP000003100">
    <property type="component" value="Unassembled WGS sequence"/>
</dbReference>
<keyword evidence="3" id="KW-1003">Cell membrane</keyword>
<evidence type="ECO:0000256" key="10">
    <source>
        <dbReference type="SAM" id="Phobius"/>
    </source>
</evidence>
<keyword evidence="5" id="KW-0547">Nucleotide-binding</keyword>
<keyword evidence="8 10" id="KW-1133">Transmembrane helix</keyword>
<gene>
    <name evidence="13" type="ORF">RUMHYD_00984</name>
</gene>
<dbReference type="Gene3D" id="1.20.1560.10">
    <property type="entry name" value="ABC transporter type 1, transmembrane domain"/>
    <property type="match status" value="1"/>
</dbReference>
<feature type="domain" description="ABC transmembrane type-1" evidence="12">
    <location>
        <begin position="304"/>
        <end position="581"/>
    </location>
</feature>
<evidence type="ECO:0000256" key="4">
    <source>
        <dbReference type="ARBA" id="ARBA00022692"/>
    </source>
</evidence>
<evidence type="ECO:0000256" key="7">
    <source>
        <dbReference type="ARBA" id="ARBA00022840"/>
    </source>
</evidence>
<dbReference type="HOGENOM" id="CLU_000604_95_5_9"/>
<dbReference type="Pfam" id="PF00005">
    <property type="entry name" value="ABC_tran"/>
    <property type="match status" value="1"/>
</dbReference>
<dbReference type="PROSITE" id="PS50929">
    <property type="entry name" value="ABC_TM1F"/>
    <property type="match status" value="1"/>
</dbReference>
<dbReference type="InterPro" id="IPR011527">
    <property type="entry name" value="ABC1_TM_dom"/>
</dbReference>
<keyword evidence="9 10" id="KW-0472">Membrane</keyword>
<keyword evidence="2" id="KW-0813">Transport</keyword>
<dbReference type="Pfam" id="PF00664">
    <property type="entry name" value="ABC_membrane"/>
    <property type="match status" value="1"/>
</dbReference>
<dbReference type="EMBL" id="ACBZ01000043">
    <property type="protein sequence ID" value="EEG50096.1"/>
    <property type="molecule type" value="Genomic_DNA"/>
</dbReference>
<comment type="subcellular location">
    <subcellularLocation>
        <location evidence="1">Cell membrane</location>
        <topology evidence="1">Multi-pass membrane protein</topology>
    </subcellularLocation>
</comment>
<dbReference type="InterPro" id="IPR003439">
    <property type="entry name" value="ABC_transporter-like_ATP-bd"/>
</dbReference>
<feature type="transmembrane region" description="Helical" evidence="10">
    <location>
        <begin position="411"/>
        <end position="431"/>
    </location>
</feature>
<feature type="transmembrane region" description="Helical" evidence="10">
    <location>
        <begin position="301"/>
        <end position="318"/>
    </location>
</feature>
<dbReference type="FunFam" id="3.40.50.300:FF:000299">
    <property type="entry name" value="ABC transporter ATP-binding protein/permease"/>
    <property type="match status" value="1"/>
</dbReference>
<protein>
    <recommendedName>
        <fullName evidence="15">RTX-I toxin determinant B</fullName>
    </recommendedName>
</protein>
<keyword evidence="6" id="KW-0378">Hydrolase</keyword>
<dbReference type="InterPro" id="IPR036640">
    <property type="entry name" value="ABC1_TM_sf"/>
</dbReference>
<sequence length="849" mass="95894">MESVYLKGGKMFLTDQTEMAFRVDEGHVLIYIVPYAEGKPGRRFLLYEAEEGDKIPAFAWEHEQLGIWRFGLVALEEARIHPYKPENMDEEKMEFAKLIQLRLFSADEFEEEIAEQYNINIIKEEGYIYAASLEQESTYEKGLQIILDMFRKKRHRQNTPKSGNRMYDAAAFVCDFMGVYIAPFEKVKESCRKKFSLWDIGRLSHFTSREIVLEENWYKKDSGPMIAYTAKGRLPVACVPAGPGAYTAHDVTTGKNYRVDQKFADSLEPKADMIYRPYPNKKIGWKELLTFGLKSAYVRDFVNIGIMALIGTLIGLLLPMINEQLYDKFIPMADSSGLVQICMVILACTVGNLTFTIVKNLATFRSMNAMEYAVQSATYDRLFNLPESFFREYESADLASRAMGITTIFQVMADVMVKTLLSGVFSLLYLWRMFQYSKNLAKVSIVMILAAMLLIGFIGYRQTRYEGKKMEIDGKLSSIMYQFLSGIAKIRIAGVENRALYEYLKPYAESRKIYMKKEKMGIVVDSLIAALQVFFSIVLYYIMIRKNVGLSVGSFMAFMTAFGSFSGAMLQVVSSFLDVNAVVPAYQRCRPILSALPEYEENTVLPGILTGDVEVSNVTFAYDKESGPVLKDVSFHIKPGEYIGVVGASGCGKSTLMKILLGFERPQKGKVFYDGKDIDSMDKRELRKKFGVVLQDGNLISGSIYENITITAPHTTMKRVQQVIQEVGLEKDIKDMPMGLHTVLSENSGTISGGQQQRILIARAIVGKPKILFFDEATSALDNVTQSMVCESLAGLKATRMVIAHRLSTVMDCDRIFVMDQGVIVEQGNYEELMQKKGVFYQLASRQMA</sequence>
<dbReference type="GO" id="GO:0008234">
    <property type="term" value="F:cysteine-type peptidase activity"/>
    <property type="evidence" value="ECO:0007669"/>
    <property type="project" value="UniProtKB-KW"/>
</dbReference>
<keyword evidence="7" id="KW-0067">ATP-binding</keyword>
<keyword evidence="6" id="KW-0645">Protease</keyword>
<dbReference type="NCBIfam" id="TIGR03797">
    <property type="entry name" value="NHLM_micro_ABC2"/>
    <property type="match status" value="1"/>
</dbReference>
<dbReference type="GO" id="GO:0005524">
    <property type="term" value="F:ATP binding"/>
    <property type="evidence" value="ECO:0007669"/>
    <property type="project" value="UniProtKB-KW"/>
</dbReference>
<evidence type="ECO:0008006" key="15">
    <source>
        <dbReference type="Google" id="ProtNLM"/>
    </source>
</evidence>
<evidence type="ECO:0000259" key="11">
    <source>
        <dbReference type="PROSITE" id="PS50893"/>
    </source>
</evidence>
<feature type="transmembrane region" description="Helical" evidence="10">
    <location>
        <begin position="548"/>
        <end position="570"/>
    </location>
</feature>